<dbReference type="EMBL" id="CP002159">
    <property type="protein sequence ID" value="ADL55536.1"/>
    <property type="molecule type" value="Genomic_DNA"/>
</dbReference>
<dbReference type="InterPro" id="IPR011010">
    <property type="entry name" value="DNA_brk_join_enz"/>
</dbReference>
<dbReference type="InterPro" id="IPR002104">
    <property type="entry name" value="Integrase_catalytic"/>
</dbReference>
<dbReference type="GO" id="GO:0006310">
    <property type="term" value="P:DNA recombination"/>
    <property type="evidence" value="ECO:0007669"/>
    <property type="project" value="UniProtKB-KW"/>
</dbReference>
<evidence type="ECO:0000313" key="7">
    <source>
        <dbReference type="Proteomes" id="UP000001235"/>
    </source>
</evidence>
<dbReference type="HOGENOM" id="CLU_052612_1_0_4"/>
<keyword evidence="4" id="KW-0233">DNA recombination</keyword>
<evidence type="ECO:0000256" key="2">
    <source>
        <dbReference type="ARBA" id="ARBA00022908"/>
    </source>
</evidence>
<dbReference type="Proteomes" id="UP000001235">
    <property type="component" value="Chromosome"/>
</dbReference>
<feature type="domain" description="Tyr recombinase" evidence="5">
    <location>
        <begin position="151"/>
        <end position="328"/>
    </location>
</feature>
<keyword evidence="7" id="KW-1185">Reference proteome</keyword>
<gene>
    <name evidence="6" type="ordered locus">Galf_1517</name>
</gene>
<protein>
    <submittedName>
        <fullName evidence="6">Integrase family protein</fullName>
    </submittedName>
</protein>
<dbReference type="STRING" id="395494.Galf_1517"/>
<proteinExistence type="inferred from homology"/>
<dbReference type="GO" id="GO:0015074">
    <property type="term" value="P:DNA integration"/>
    <property type="evidence" value="ECO:0007669"/>
    <property type="project" value="UniProtKB-KW"/>
</dbReference>
<dbReference type="Gene3D" id="1.10.150.130">
    <property type="match status" value="1"/>
</dbReference>
<dbReference type="InterPro" id="IPR010998">
    <property type="entry name" value="Integrase_recombinase_N"/>
</dbReference>
<dbReference type="PANTHER" id="PTHR30629">
    <property type="entry name" value="PROPHAGE INTEGRASE"/>
    <property type="match status" value="1"/>
</dbReference>
<dbReference type="InterPro" id="IPR013762">
    <property type="entry name" value="Integrase-like_cat_sf"/>
</dbReference>
<dbReference type="GO" id="GO:0003677">
    <property type="term" value="F:DNA binding"/>
    <property type="evidence" value="ECO:0007669"/>
    <property type="project" value="UniProtKB-KW"/>
</dbReference>
<reference evidence="6 7" key="1">
    <citation type="submission" date="2010-08" db="EMBL/GenBank/DDBJ databases">
        <title>Complete sequence of Gallionella capsiferriformans ES-2.</title>
        <authorList>
            <consortium name="US DOE Joint Genome Institute"/>
            <person name="Lucas S."/>
            <person name="Copeland A."/>
            <person name="Lapidus A."/>
            <person name="Cheng J.-F."/>
            <person name="Bruce D."/>
            <person name="Goodwin L."/>
            <person name="Pitluck S."/>
            <person name="Chertkov O."/>
            <person name="Davenport K.W."/>
            <person name="Detter J.C."/>
            <person name="Han C."/>
            <person name="Tapia R."/>
            <person name="Land M."/>
            <person name="Hauser L."/>
            <person name="Chang Y.-J."/>
            <person name="Jeffries C."/>
            <person name="Kyrpides N."/>
            <person name="Ivanova N."/>
            <person name="Mikhailova N."/>
            <person name="Shelobolina E.S."/>
            <person name="Picardal F."/>
            <person name="Roden E."/>
            <person name="Emerson D."/>
            <person name="Woyke T."/>
        </authorList>
    </citation>
    <scope>NUCLEOTIDE SEQUENCE [LARGE SCALE GENOMIC DNA]</scope>
    <source>
        <strain evidence="6 7">ES-2</strain>
    </source>
</reference>
<name>D9SG89_GALCS</name>
<dbReference type="InterPro" id="IPR050808">
    <property type="entry name" value="Phage_Integrase"/>
</dbReference>
<comment type="similarity">
    <text evidence="1">Belongs to the 'phage' integrase family.</text>
</comment>
<dbReference type="CDD" id="cd00800">
    <property type="entry name" value="INT_Lambda_C"/>
    <property type="match status" value="1"/>
</dbReference>
<dbReference type="eggNOG" id="COG0582">
    <property type="taxonomic scope" value="Bacteria"/>
</dbReference>
<dbReference type="AlphaFoldDB" id="D9SG89"/>
<dbReference type="Gene3D" id="1.10.443.10">
    <property type="entry name" value="Intergrase catalytic core"/>
    <property type="match status" value="1"/>
</dbReference>
<dbReference type="PANTHER" id="PTHR30629:SF2">
    <property type="entry name" value="PROPHAGE INTEGRASE INTS-RELATED"/>
    <property type="match status" value="1"/>
</dbReference>
<evidence type="ECO:0000256" key="4">
    <source>
        <dbReference type="ARBA" id="ARBA00023172"/>
    </source>
</evidence>
<keyword evidence="2" id="KW-0229">DNA integration</keyword>
<dbReference type="KEGG" id="gca:Galf_1517"/>
<sequence length="328" mass="37870">MGKPRKTRKDLPQRVYFKHCAYYFVNTDNKWIPLGKEYCIAMQKWAAMLQPVIGKQRLSSVMDTYIKEELPLRKPLTQTDYLASLAILRPVFGDMFPEDVEPKNIYAFMRMRNAPVRSNRDVAVLSNVMNQAIKMGLINTNPCKQVRRNVENPRTREVLDSEIVAFLPHCPEWLQAYIRLKLLTGLRQGDMLSIRLDQLREDGLFVQTWKRGKKLLFSWSDNLRTIVETIKSLRHRVTSLHLINSDRDGTKLTTSGFKSAWARAMKRAIEAGSLTETFAENDLRAKVATEARELGQNATKILGHSSDAVTKRHYERGTSKVEPLRKKY</sequence>
<evidence type="ECO:0000256" key="1">
    <source>
        <dbReference type="ARBA" id="ARBA00008857"/>
    </source>
</evidence>
<dbReference type="Pfam" id="PF00589">
    <property type="entry name" value="Phage_integrase"/>
    <property type="match status" value="1"/>
</dbReference>
<evidence type="ECO:0000313" key="6">
    <source>
        <dbReference type="EMBL" id="ADL55536.1"/>
    </source>
</evidence>
<organism evidence="6 7">
    <name type="scientific">Gallionella capsiferriformans (strain ES-2)</name>
    <name type="common">Gallionella ferruginea capsiferriformans (strain ES-2)</name>
    <dbReference type="NCBI Taxonomy" id="395494"/>
    <lineage>
        <taxon>Bacteria</taxon>
        <taxon>Pseudomonadati</taxon>
        <taxon>Pseudomonadota</taxon>
        <taxon>Betaproteobacteria</taxon>
        <taxon>Nitrosomonadales</taxon>
        <taxon>Gallionellaceae</taxon>
        <taxon>Gallionella</taxon>
    </lineage>
</organism>
<dbReference type="SUPFAM" id="SSF56349">
    <property type="entry name" value="DNA breaking-rejoining enzymes"/>
    <property type="match status" value="1"/>
</dbReference>
<accession>D9SG89</accession>
<dbReference type="PROSITE" id="PS51898">
    <property type="entry name" value="TYR_RECOMBINASE"/>
    <property type="match status" value="1"/>
</dbReference>
<keyword evidence="3" id="KW-0238">DNA-binding</keyword>
<evidence type="ECO:0000259" key="5">
    <source>
        <dbReference type="PROSITE" id="PS51898"/>
    </source>
</evidence>
<evidence type="ECO:0000256" key="3">
    <source>
        <dbReference type="ARBA" id="ARBA00023125"/>
    </source>
</evidence>